<dbReference type="AlphaFoldDB" id="A0A7D6ZEH0"/>
<dbReference type="Gene3D" id="2.160.20.120">
    <property type="match status" value="1"/>
</dbReference>
<evidence type="ECO:0000313" key="2">
    <source>
        <dbReference type="EMBL" id="QLY31718.1"/>
    </source>
</evidence>
<dbReference type="InterPro" id="IPR025164">
    <property type="entry name" value="Toastrack_DUF4097"/>
</dbReference>
<dbReference type="Proteomes" id="UP000515512">
    <property type="component" value="Chromosome"/>
</dbReference>
<dbReference type="Pfam" id="PF13349">
    <property type="entry name" value="DUF4097"/>
    <property type="match status" value="1"/>
</dbReference>
<reference evidence="2 3" key="1">
    <citation type="submission" date="2020-07" db="EMBL/GenBank/DDBJ databases">
        <authorList>
            <person name="Zhuang K."/>
            <person name="Ran Y."/>
        </authorList>
    </citation>
    <scope>NUCLEOTIDE SEQUENCE [LARGE SCALE GENOMIC DNA]</scope>
    <source>
        <strain evidence="2 3">WCH-YHL-001</strain>
    </source>
</reference>
<dbReference type="EMBL" id="CP059399">
    <property type="protein sequence ID" value="QLY31718.1"/>
    <property type="molecule type" value="Genomic_DNA"/>
</dbReference>
<feature type="domain" description="DUF4097" evidence="1">
    <location>
        <begin position="11"/>
        <end position="175"/>
    </location>
</feature>
<accession>A0A7D6ZEH0</accession>
<evidence type="ECO:0000259" key="1">
    <source>
        <dbReference type="Pfam" id="PF13349"/>
    </source>
</evidence>
<evidence type="ECO:0000313" key="3">
    <source>
        <dbReference type="Proteomes" id="UP000515512"/>
    </source>
</evidence>
<protein>
    <submittedName>
        <fullName evidence="2">DUF4097 family beta strand repeat protein</fullName>
    </submittedName>
</protein>
<organism evidence="2 3">
    <name type="scientific">Nocardia huaxiensis</name>
    <dbReference type="NCBI Taxonomy" id="2755382"/>
    <lineage>
        <taxon>Bacteria</taxon>
        <taxon>Bacillati</taxon>
        <taxon>Actinomycetota</taxon>
        <taxon>Actinomycetes</taxon>
        <taxon>Mycobacteriales</taxon>
        <taxon>Nocardiaceae</taxon>
        <taxon>Nocardia</taxon>
    </lineage>
</organism>
<name>A0A7D6ZEH0_9NOCA</name>
<proteinExistence type="predicted"/>
<gene>
    <name evidence="2" type="ORF">H0264_05200</name>
</gene>
<dbReference type="RefSeq" id="WP_181582906.1">
    <property type="nucleotide sequence ID" value="NZ_CP059399.1"/>
</dbReference>
<sequence>MTTFQTPAPISLTVDVLSGNVTVIASDRTDTVVEVRPADAAKKADVRAAANTTVDFADGVLTVRAAKDWRTHTPFGGNPTIEVTIQVPTGSRLQATAGVGRVLSSGELGDSTVEVSAGDVVLDRTRGAVTAKVSKGDIRIAEATRGVLRVETSMGDLEIGIHPGSTARLETNAQTGIVQNLTLPAASNGEDIVQVYARNSYGNVVIRHADAA</sequence>
<keyword evidence="3" id="KW-1185">Reference proteome</keyword>
<dbReference type="KEGG" id="nhu:H0264_05200"/>